<reference evidence="4" key="1">
    <citation type="submission" date="2016-10" db="EMBL/GenBank/DDBJ databases">
        <authorList>
            <person name="Varghese N."/>
            <person name="Submissions S."/>
        </authorList>
    </citation>
    <scope>NUCLEOTIDE SEQUENCE [LARGE SCALE GENOMIC DNA]</scope>
    <source>
        <strain evidence="4">DSM 27981</strain>
    </source>
</reference>
<dbReference type="EMBL" id="FONX01000019">
    <property type="protein sequence ID" value="SFF24430.1"/>
    <property type="molecule type" value="Genomic_DNA"/>
</dbReference>
<evidence type="ECO:0000256" key="1">
    <source>
        <dbReference type="SAM" id="MobiDB-lite"/>
    </source>
</evidence>
<keyword evidence="2" id="KW-0732">Signal</keyword>
<evidence type="ECO:0000313" key="3">
    <source>
        <dbReference type="EMBL" id="SFF24430.1"/>
    </source>
</evidence>
<organism evidence="3 4">
    <name type="scientific">Paracidovorax wautersii</name>
    <dbReference type="NCBI Taxonomy" id="1177982"/>
    <lineage>
        <taxon>Bacteria</taxon>
        <taxon>Pseudomonadati</taxon>
        <taxon>Pseudomonadota</taxon>
        <taxon>Betaproteobacteria</taxon>
        <taxon>Burkholderiales</taxon>
        <taxon>Comamonadaceae</taxon>
        <taxon>Paracidovorax</taxon>
    </lineage>
</organism>
<proteinExistence type="predicted"/>
<evidence type="ECO:0000256" key="2">
    <source>
        <dbReference type="SAM" id="SignalP"/>
    </source>
</evidence>
<evidence type="ECO:0000313" key="4">
    <source>
        <dbReference type="Proteomes" id="UP000199119"/>
    </source>
</evidence>
<dbReference type="Proteomes" id="UP000199119">
    <property type="component" value="Unassembled WGS sequence"/>
</dbReference>
<dbReference type="AlphaFoldDB" id="A0A1I2H4Y0"/>
<sequence>MQFRLYAAAAPLIGMMVTLLPQPASAQQQEPLSTAATMPLTMPSQAAPSDTDLTAAVAARQDSDPQFNGSIKDEISSSTSQQ</sequence>
<dbReference type="STRING" id="1177982.SAMN04489711_11935"/>
<feature type="compositionally biased region" description="Polar residues" evidence="1">
    <location>
        <begin position="24"/>
        <end position="52"/>
    </location>
</feature>
<name>A0A1I2H4Y0_9BURK</name>
<accession>A0A1I2H4Y0</accession>
<feature type="region of interest" description="Disordered" evidence="1">
    <location>
        <begin position="23"/>
        <end position="82"/>
    </location>
</feature>
<keyword evidence="4" id="KW-1185">Reference proteome</keyword>
<protein>
    <submittedName>
        <fullName evidence="3">Uncharacterized protein</fullName>
    </submittedName>
</protein>
<feature type="signal peptide" evidence="2">
    <location>
        <begin position="1"/>
        <end position="26"/>
    </location>
</feature>
<feature type="chain" id="PRO_5011447014" evidence="2">
    <location>
        <begin position="27"/>
        <end position="82"/>
    </location>
</feature>
<gene>
    <name evidence="3" type="ORF">SAMN04489711_11935</name>
</gene>
<dbReference type="RefSeq" id="WP_139222897.1">
    <property type="nucleotide sequence ID" value="NZ_FONX01000019.1"/>
</dbReference>